<organism evidence="2 3">
    <name type="scientific">Eumeta variegata</name>
    <name type="common">Bagworm moth</name>
    <name type="synonym">Eumeta japonica</name>
    <dbReference type="NCBI Taxonomy" id="151549"/>
    <lineage>
        <taxon>Eukaryota</taxon>
        <taxon>Metazoa</taxon>
        <taxon>Ecdysozoa</taxon>
        <taxon>Arthropoda</taxon>
        <taxon>Hexapoda</taxon>
        <taxon>Insecta</taxon>
        <taxon>Pterygota</taxon>
        <taxon>Neoptera</taxon>
        <taxon>Endopterygota</taxon>
        <taxon>Lepidoptera</taxon>
        <taxon>Glossata</taxon>
        <taxon>Ditrysia</taxon>
        <taxon>Tineoidea</taxon>
        <taxon>Psychidae</taxon>
        <taxon>Oiketicinae</taxon>
        <taxon>Eumeta</taxon>
    </lineage>
</organism>
<reference evidence="2 3" key="1">
    <citation type="journal article" date="2019" name="Commun. Biol.">
        <title>The bagworm genome reveals a unique fibroin gene that provides high tensile strength.</title>
        <authorList>
            <person name="Kono N."/>
            <person name="Nakamura H."/>
            <person name="Ohtoshi R."/>
            <person name="Tomita M."/>
            <person name="Numata K."/>
            <person name="Arakawa K."/>
        </authorList>
    </citation>
    <scope>NUCLEOTIDE SEQUENCE [LARGE SCALE GENOMIC DNA]</scope>
</reference>
<evidence type="ECO:0000313" key="3">
    <source>
        <dbReference type="Proteomes" id="UP000299102"/>
    </source>
</evidence>
<gene>
    <name evidence="2" type="ORF">EVAR_95565_1</name>
</gene>
<comment type="caution">
    <text evidence="2">The sequence shown here is derived from an EMBL/GenBank/DDBJ whole genome shotgun (WGS) entry which is preliminary data.</text>
</comment>
<protein>
    <submittedName>
        <fullName evidence="2">Uncharacterized protein</fullName>
    </submittedName>
</protein>
<evidence type="ECO:0000313" key="2">
    <source>
        <dbReference type="EMBL" id="GBP93918.1"/>
    </source>
</evidence>
<accession>A0A4C2A1N0</accession>
<keyword evidence="3" id="KW-1185">Reference proteome</keyword>
<evidence type="ECO:0000256" key="1">
    <source>
        <dbReference type="SAM" id="MobiDB-lite"/>
    </source>
</evidence>
<dbReference type="EMBL" id="BGZK01002435">
    <property type="protein sequence ID" value="GBP93918.1"/>
    <property type="molecule type" value="Genomic_DNA"/>
</dbReference>
<name>A0A4C2A1N0_EUMVA</name>
<feature type="compositionally biased region" description="Basic and acidic residues" evidence="1">
    <location>
        <begin position="72"/>
        <end position="83"/>
    </location>
</feature>
<sequence>MGRYDGQREYFEFYTSVRATHVAAGVQLRRVHSFSVSFRPKGKKGKNPLCPKAFTTSSEVARRNTGGPTARKVIETDFRVTAT</sequence>
<dbReference type="Proteomes" id="UP000299102">
    <property type="component" value="Unassembled WGS sequence"/>
</dbReference>
<proteinExistence type="predicted"/>
<dbReference type="AlphaFoldDB" id="A0A4C2A1N0"/>
<feature type="region of interest" description="Disordered" evidence="1">
    <location>
        <begin position="58"/>
        <end position="83"/>
    </location>
</feature>